<feature type="region of interest" description="Disordered" evidence="1">
    <location>
        <begin position="250"/>
        <end position="271"/>
    </location>
</feature>
<evidence type="ECO:0000313" key="5">
    <source>
        <dbReference type="Proteomes" id="UP000836402"/>
    </source>
</evidence>
<evidence type="ECO:0000313" key="4">
    <source>
        <dbReference type="Proteomes" id="UP000077671"/>
    </source>
</evidence>
<evidence type="ECO:0000313" key="3">
    <source>
        <dbReference type="EMBL" id="KAE8241006.1"/>
    </source>
</evidence>
<reference evidence="3" key="1">
    <citation type="submission" date="2016-04" db="EMBL/GenBank/DDBJ databases">
        <authorList>
            <person name="Nguyen H.D."/>
            <person name="Kesanakurti P."/>
            <person name="Cullis J."/>
            <person name="Levesque C.A."/>
            <person name="Hambleton S."/>
        </authorList>
    </citation>
    <scope>NUCLEOTIDE SEQUENCE</scope>
    <source>
        <strain evidence="3">DAOMC 238032</strain>
    </source>
</reference>
<reference evidence="3" key="2">
    <citation type="journal article" date="2019" name="IMA Fungus">
        <title>Genome sequencing and comparison of five Tilletia species to identify candidate genes for the detection of regulated species infecting wheat.</title>
        <authorList>
            <person name="Nguyen H.D.T."/>
            <person name="Sultana T."/>
            <person name="Kesanakurti P."/>
            <person name="Hambleton S."/>
        </authorList>
    </citation>
    <scope>NUCLEOTIDE SEQUENCE</scope>
    <source>
        <strain evidence="3">DAOMC 238032</strain>
    </source>
</reference>
<dbReference type="EMBL" id="LWDD02002363">
    <property type="protein sequence ID" value="KAE8241006.1"/>
    <property type="molecule type" value="Genomic_DNA"/>
</dbReference>
<feature type="region of interest" description="Disordered" evidence="1">
    <location>
        <begin position="126"/>
        <end position="154"/>
    </location>
</feature>
<name>A0A177UIB0_9BASI</name>
<evidence type="ECO:0000313" key="2">
    <source>
        <dbReference type="EMBL" id="CAD6940048.1"/>
    </source>
</evidence>
<protein>
    <submittedName>
        <fullName evidence="3">Uncharacterized protein</fullName>
    </submittedName>
</protein>
<accession>A0A177UIB0</accession>
<dbReference type="Proteomes" id="UP000077671">
    <property type="component" value="Unassembled WGS sequence"/>
</dbReference>
<reference evidence="2" key="3">
    <citation type="submission" date="2020-10" db="EMBL/GenBank/DDBJ databases">
        <authorList>
            <person name="Sedaghatjoo S."/>
        </authorList>
    </citation>
    <scope>NUCLEOTIDE SEQUENCE</scope>
    <source>
        <strain evidence="2">AZH3</strain>
    </source>
</reference>
<organism evidence="3 4">
    <name type="scientific">Tilletia caries</name>
    <name type="common">wheat bunt fungus</name>
    <dbReference type="NCBI Taxonomy" id="13290"/>
    <lineage>
        <taxon>Eukaryota</taxon>
        <taxon>Fungi</taxon>
        <taxon>Dikarya</taxon>
        <taxon>Basidiomycota</taxon>
        <taxon>Ustilaginomycotina</taxon>
        <taxon>Exobasidiomycetes</taxon>
        <taxon>Tilletiales</taxon>
        <taxon>Tilletiaceae</taxon>
        <taxon>Tilletia</taxon>
    </lineage>
</organism>
<dbReference type="AlphaFoldDB" id="A0A177UIB0"/>
<feature type="region of interest" description="Disordered" evidence="1">
    <location>
        <begin position="1"/>
        <end position="102"/>
    </location>
</feature>
<feature type="compositionally biased region" description="Polar residues" evidence="1">
    <location>
        <begin position="88"/>
        <end position="98"/>
    </location>
</feature>
<sequence>MADQQEGSSSLSVDEQLLLQQQQQSDDTARRMQELLRQSGSGNNEAAESAEEVQRHALQQRSSQLGTRAVGGAGGGLALQPSDAGVVPSQTSSSTSMTRAVAERGPNVAGQAGASGGLSASLTDIAAGKRRRVDSGPADEARKEARVEQPSAETEHLQLLTDEELQTIPVEQTLSKNPQAVGGNPVTYMISPDMVRGMPEQSKQRLLNVLLESFAQGARQESPPVSAPPAPASQFAVPAAEPIGQHFHTLGESPSHATFPGQDMRRSMTEPASLTELSFVPSRTAGTHTRMPHISVINKMVAGHFIPLWHFSVEGVAAGFEKG</sequence>
<comment type="caution">
    <text evidence="3">The sequence shown here is derived from an EMBL/GenBank/DDBJ whole genome shotgun (WGS) entry which is preliminary data.</text>
</comment>
<gene>
    <name evidence="3" type="ORF">A4X03_0g8237</name>
    <name evidence="2" type="ORF">JKIAZH3_G180</name>
</gene>
<dbReference type="Proteomes" id="UP000836402">
    <property type="component" value="Unassembled WGS sequence"/>
</dbReference>
<dbReference type="EMBL" id="CAJHJG010004314">
    <property type="protein sequence ID" value="CAD6940048.1"/>
    <property type="molecule type" value="Genomic_DNA"/>
</dbReference>
<evidence type="ECO:0000256" key="1">
    <source>
        <dbReference type="SAM" id="MobiDB-lite"/>
    </source>
</evidence>
<feature type="compositionally biased region" description="Low complexity" evidence="1">
    <location>
        <begin position="8"/>
        <end position="26"/>
    </location>
</feature>
<proteinExistence type="predicted"/>
<keyword evidence="5" id="KW-1185">Reference proteome</keyword>